<feature type="compositionally biased region" description="Basic residues" evidence="20">
    <location>
        <begin position="159"/>
        <end position="176"/>
    </location>
</feature>
<evidence type="ECO:0000256" key="7">
    <source>
        <dbReference type="ARBA" id="ARBA00022618"/>
    </source>
</evidence>
<dbReference type="GO" id="GO:0007059">
    <property type="term" value="P:chromosome segregation"/>
    <property type="evidence" value="ECO:0007669"/>
    <property type="project" value="UniProtKB-KW"/>
</dbReference>
<evidence type="ECO:0000256" key="12">
    <source>
        <dbReference type="ARBA" id="ARBA00023054"/>
    </source>
</evidence>
<evidence type="ECO:0000256" key="18">
    <source>
        <dbReference type="ARBA" id="ARBA00044358"/>
    </source>
</evidence>
<evidence type="ECO:0000256" key="9">
    <source>
        <dbReference type="ARBA" id="ARBA00022776"/>
    </source>
</evidence>
<dbReference type="InterPro" id="IPR013960">
    <property type="entry name" value="DASH_Duo1"/>
</dbReference>
<evidence type="ECO:0000256" key="8">
    <source>
        <dbReference type="ARBA" id="ARBA00022701"/>
    </source>
</evidence>
<proteinExistence type="inferred from homology"/>
<feature type="region of interest" description="Disordered" evidence="20">
    <location>
        <begin position="118"/>
        <end position="176"/>
    </location>
</feature>
<evidence type="ECO:0000256" key="5">
    <source>
        <dbReference type="ARBA" id="ARBA00022454"/>
    </source>
</evidence>
<evidence type="ECO:0000256" key="17">
    <source>
        <dbReference type="ARBA" id="ARBA00044152"/>
    </source>
</evidence>
<dbReference type="GO" id="GO:0000278">
    <property type="term" value="P:mitotic cell cycle"/>
    <property type="evidence" value="ECO:0007669"/>
    <property type="project" value="InterPro"/>
</dbReference>
<evidence type="ECO:0000256" key="10">
    <source>
        <dbReference type="ARBA" id="ARBA00022829"/>
    </source>
</evidence>
<keyword evidence="11" id="KW-0995">Kinetochore</keyword>
<comment type="caution">
    <text evidence="21">The sequence shown here is derived from an EMBL/GenBank/DDBJ whole genome shotgun (WGS) entry which is preliminary data.</text>
</comment>
<evidence type="ECO:0000256" key="11">
    <source>
        <dbReference type="ARBA" id="ARBA00022838"/>
    </source>
</evidence>
<dbReference type="Proteomes" id="UP000789508">
    <property type="component" value="Unassembled WGS sequence"/>
</dbReference>
<evidence type="ECO:0000256" key="16">
    <source>
        <dbReference type="ARBA" id="ARBA00023328"/>
    </source>
</evidence>
<keyword evidence="13" id="KW-0206">Cytoskeleton</keyword>
<name>A0A9N9FLY9_9GLOM</name>
<dbReference type="GO" id="GO:0005874">
    <property type="term" value="C:microtubule"/>
    <property type="evidence" value="ECO:0007669"/>
    <property type="project" value="UniProtKB-KW"/>
</dbReference>
<evidence type="ECO:0000256" key="6">
    <source>
        <dbReference type="ARBA" id="ARBA00022490"/>
    </source>
</evidence>
<protein>
    <recommendedName>
        <fullName evidence="17">DASH complex subunit DUO1</fullName>
    </recommendedName>
    <alternativeName>
        <fullName evidence="18">Outer kinetochore protein DUO1</fullName>
    </alternativeName>
</protein>
<evidence type="ECO:0000256" key="19">
    <source>
        <dbReference type="SAM" id="Coils"/>
    </source>
</evidence>
<evidence type="ECO:0000256" key="15">
    <source>
        <dbReference type="ARBA" id="ARBA00023306"/>
    </source>
</evidence>
<comment type="similarity">
    <text evidence="4">Belongs to the DASH complex DUO1 family.</text>
</comment>
<dbReference type="GO" id="GO:0072686">
    <property type="term" value="C:mitotic spindle"/>
    <property type="evidence" value="ECO:0007669"/>
    <property type="project" value="InterPro"/>
</dbReference>
<keyword evidence="14" id="KW-0539">Nucleus</keyword>
<accession>A0A9N9FLY9</accession>
<evidence type="ECO:0000256" key="20">
    <source>
        <dbReference type="SAM" id="MobiDB-lite"/>
    </source>
</evidence>
<dbReference type="EMBL" id="CAJVPS010001668">
    <property type="protein sequence ID" value="CAG8546569.1"/>
    <property type="molecule type" value="Genomic_DNA"/>
</dbReference>
<evidence type="ECO:0000313" key="22">
    <source>
        <dbReference type="Proteomes" id="UP000789508"/>
    </source>
</evidence>
<reference evidence="21" key="1">
    <citation type="submission" date="2021-06" db="EMBL/GenBank/DDBJ databases">
        <authorList>
            <person name="Kallberg Y."/>
            <person name="Tangrot J."/>
            <person name="Rosling A."/>
        </authorList>
    </citation>
    <scope>NUCLEOTIDE SEQUENCE</scope>
    <source>
        <strain evidence="21">FL130A</strain>
    </source>
</reference>
<comment type="subcellular location">
    <subcellularLocation>
        <location evidence="3">Chromosome</location>
        <location evidence="3">Centromere</location>
        <location evidence="3">Kinetochore</location>
    </subcellularLocation>
    <subcellularLocation>
        <location evidence="2">Cytoplasm</location>
        <location evidence="2">Cytoskeleton</location>
        <location evidence="2">Spindle</location>
    </subcellularLocation>
    <subcellularLocation>
        <location evidence="1">Nucleus</location>
    </subcellularLocation>
</comment>
<feature type="compositionally biased region" description="Basic and acidic residues" evidence="20">
    <location>
        <begin position="118"/>
        <end position="154"/>
    </location>
</feature>
<evidence type="ECO:0000313" key="21">
    <source>
        <dbReference type="EMBL" id="CAG8546569.1"/>
    </source>
</evidence>
<keyword evidence="9" id="KW-0498">Mitosis</keyword>
<feature type="coiled-coil region" evidence="19">
    <location>
        <begin position="49"/>
        <end position="83"/>
    </location>
</feature>
<evidence type="ECO:0000256" key="14">
    <source>
        <dbReference type="ARBA" id="ARBA00023242"/>
    </source>
</evidence>
<dbReference type="GO" id="GO:0042729">
    <property type="term" value="C:DASH complex"/>
    <property type="evidence" value="ECO:0007669"/>
    <property type="project" value="InterPro"/>
</dbReference>
<dbReference type="Pfam" id="PF08651">
    <property type="entry name" value="DASH_Duo1"/>
    <property type="match status" value="1"/>
</dbReference>
<dbReference type="PANTHER" id="PTHR28216:SF1">
    <property type="entry name" value="DASH COMPLEX SUBUNIT DUO1"/>
    <property type="match status" value="1"/>
</dbReference>
<keyword evidence="5" id="KW-0158">Chromosome</keyword>
<keyword evidence="10" id="KW-0159">Chromosome partition</keyword>
<dbReference type="GO" id="GO:0051301">
    <property type="term" value="P:cell division"/>
    <property type="evidence" value="ECO:0007669"/>
    <property type="project" value="UniProtKB-KW"/>
</dbReference>
<evidence type="ECO:0000256" key="1">
    <source>
        <dbReference type="ARBA" id="ARBA00004123"/>
    </source>
</evidence>
<organism evidence="21 22">
    <name type="scientific">Ambispora leptoticha</name>
    <dbReference type="NCBI Taxonomy" id="144679"/>
    <lineage>
        <taxon>Eukaryota</taxon>
        <taxon>Fungi</taxon>
        <taxon>Fungi incertae sedis</taxon>
        <taxon>Mucoromycota</taxon>
        <taxon>Glomeromycotina</taxon>
        <taxon>Glomeromycetes</taxon>
        <taxon>Archaeosporales</taxon>
        <taxon>Ambisporaceae</taxon>
        <taxon>Ambispora</taxon>
    </lineage>
</organism>
<evidence type="ECO:0000256" key="3">
    <source>
        <dbReference type="ARBA" id="ARBA00004629"/>
    </source>
</evidence>
<dbReference type="AlphaFoldDB" id="A0A9N9FLY9"/>
<keyword evidence="15" id="KW-0131">Cell cycle</keyword>
<keyword evidence="8" id="KW-0493">Microtubule</keyword>
<evidence type="ECO:0000256" key="13">
    <source>
        <dbReference type="ARBA" id="ARBA00023212"/>
    </source>
</evidence>
<dbReference type="OrthoDB" id="5599235at2759"/>
<sequence length="176" mass="20803">MSLMSLEDQEIPDNSILNDNEMWDSMENDVLLPGESSYIKTLTEEYNDLVAINKTFSKVNENLQEARNKLRQFTKNIEQTDELLDLWINILSQSTHTQQLLSDPSWEGITEERRRIIEETEREEKERQDREKEAHEREEQERQIAIEKAKEAEIAKLSNKPKIKRGRTTTKTRGRN</sequence>
<keyword evidence="7" id="KW-0132">Cell division</keyword>
<keyword evidence="22" id="KW-1185">Reference proteome</keyword>
<keyword evidence="12 19" id="KW-0175">Coiled coil</keyword>
<dbReference type="PANTHER" id="PTHR28216">
    <property type="entry name" value="DASH COMPLEX SUBUNIT DUO1"/>
    <property type="match status" value="1"/>
</dbReference>
<evidence type="ECO:0000256" key="4">
    <source>
        <dbReference type="ARBA" id="ARBA00005366"/>
    </source>
</evidence>
<evidence type="ECO:0000256" key="2">
    <source>
        <dbReference type="ARBA" id="ARBA00004186"/>
    </source>
</evidence>
<keyword evidence="6" id="KW-0963">Cytoplasm</keyword>
<keyword evidence="16" id="KW-0137">Centromere</keyword>
<gene>
    <name evidence="21" type="ORF">ALEPTO_LOCUS5668</name>
</gene>